<dbReference type="PANTHER" id="PTHR46169:SF29">
    <property type="entry name" value="DNA REPLICATION-RELATED ELEMENT FACTOR, ISOFORM A"/>
    <property type="match status" value="1"/>
</dbReference>
<name>A0ABR0ZZB8_HUSHU</name>
<dbReference type="InterPro" id="IPR052717">
    <property type="entry name" value="Vacuolar_transposase_reg"/>
</dbReference>
<evidence type="ECO:0000313" key="2">
    <source>
        <dbReference type="EMBL" id="KAK6490019.1"/>
    </source>
</evidence>
<accession>A0ABR0ZZB8</accession>
<sequence length="536" mass="60323">MFRFSFLFRFQCYKARDTATAGQSSITFFMQSPKPGALGGNTPTYYSPKSAQAQAIHESIMMDLVVGESMPLRIVESQGFLNFMQTVDPRYKPLCRQSMKKMITHKASSLKQEITEKLAKCESVNATVDLWSDRRMRSFLGVTAHIIEDDDADEGNTEWTEDDMESSIDAAADLDDNSIWESLEDVDQQELDSLLLNTTRLCRLSCFAHTLQLCVGDGLKQCKGVRSAMSKATRVTVLLHSSTVFKEAFEKNFGEGRCIRSPKTTRWNSVLRQMQSIVSLDHQQLSDTCKDAGHVETVLLVREWAQLKELVEVLLPFAEATNLTQGEEVPTISLVIPTVLALGRHLQNCVKKAKFLKPLITELQSSIWKRYLGIFKSVGMTEEGVVDFNNSHPFGEAVYAVAAVLDPAFSLQWLVDVNVEDEKKEVIRLKVKELVVMEAESVSGRNTFTSSTSEEDEDEPPHKYTKLFSSYKKRRPNNANKTAASQLIRYLELTEQAEDTSLNFWVSHKSKLNILYPLAKKVLAVPASSAPVERVF</sequence>
<reference evidence="2 3" key="1">
    <citation type="submission" date="2021-05" db="EMBL/GenBank/DDBJ databases">
        <authorList>
            <person name="Zahm M."/>
            <person name="Klopp C."/>
            <person name="Cabau C."/>
            <person name="Kuhl H."/>
            <person name="Suciu R."/>
            <person name="Ciorpac M."/>
            <person name="Holostenco D."/>
            <person name="Gessner J."/>
            <person name="Wuertz S."/>
            <person name="Hohne C."/>
            <person name="Stock M."/>
            <person name="Gislard M."/>
            <person name="Lluch J."/>
            <person name="Milhes M."/>
            <person name="Lampietro C."/>
            <person name="Lopez Roques C."/>
            <person name="Donnadieu C."/>
            <person name="Du K."/>
            <person name="Schartl M."/>
            <person name="Guiguen Y."/>
        </authorList>
    </citation>
    <scope>NUCLEOTIDE SEQUENCE [LARGE SCALE GENOMIC DNA]</scope>
    <source>
        <strain evidence="2">Hh-F2</strain>
        <tissue evidence="2">Blood</tissue>
    </source>
</reference>
<dbReference type="PANTHER" id="PTHR46169">
    <property type="entry name" value="DNA REPLICATION-RELATED ELEMENT FACTOR, ISOFORM A"/>
    <property type="match status" value="1"/>
</dbReference>
<proteinExistence type="predicted"/>
<dbReference type="Proteomes" id="UP001369086">
    <property type="component" value="Unassembled WGS sequence"/>
</dbReference>
<evidence type="ECO:0000313" key="3">
    <source>
        <dbReference type="Proteomes" id="UP001369086"/>
    </source>
</evidence>
<dbReference type="InterPro" id="IPR008906">
    <property type="entry name" value="HATC_C_dom"/>
</dbReference>
<dbReference type="InterPro" id="IPR012337">
    <property type="entry name" value="RNaseH-like_sf"/>
</dbReference>
<keyword evidence="3" id="KW-1185">Reference proteome</keyword>
<organism evidence="2 3">
    <name type="scientific">Huso huso</name>
    <name type="common">Beluga</name>
    <name type="synonym">Acipenser huso</name>
    <dbReference type="NCBI Taxonomy" id="61971"/>
    <lineage>
        <taxon>Eukaryota</taxon>
        <taxon>Metazoa</taxon>
        <taxon>Chordata</taxon>
        <taxon>Craniata</taxon>
        <taxon>Vertebrata</taxon>
        <taxon>Euteleostomi</taxon>
        <taxon>Actinopterygii</taxon>
        <taxon>Chondrostei</taxon>
        <taxon>Acipenseriformes</taxon>
        <taxon>Acipenseridae</taxon>
        <taxon>Huso</taxon>
    </lineage>
</organism>
<dbReference type="EMBL" id="JAHFZB010000005">
    <property type="protein sequence ID" value="KAK6490019.1"/>
    <property type="molecule type" value="Genomic_DNA"/>
</dbReference>
<gene>
    <name evidence="2" type="ORF">HHUSO_G6989</name>
</gene>
<protein>
    <recommendedName>
        <fullName evidence="1">HAT C-terminal dimerisation domain-containing protein</fullName>
    </recommendedName>
</protein>
<dbReference type="SUPFAM" id="SSF53098">
    <property type="entry name" value="Ribonuclease H-like"/>
    <property type="match status" value="1"/>
</dbReference>
<comment type="caution">
    <text evidence="2">The sequence shown here is derived from an EMBL/GenBank/DDBJ whole genome shotgun (WGS) entry which is preliminary data.</text>
</comment>
<feature type="domain" description="HAT C-terminal dimerisation" evidence="1">
    <location>
        <begin position="489"/>
        <end position="536"/>
    </location>
</feature>
<evidence type="ECO:0000259" key="1">
    <source>
        <dbReference type="Pfam" id="PF05699"/>
    </source>
</evidence>
<dbReference type="Pfam" id="PF05699">
    <property type="entry name" value="Dimer_Tnp_hAT"/>
    <property type="match status" value="1"/>
</dbReference>